<sequence length="297" mass="33420">MDLNQIKTTCQKGTPRFSDNEKTTTTKTVKQQTWVNNYDDGVIKLEQPRQRVLVEKQQTQIKVDEGKDNINVYEMPPEIIIRENATDLDVVEKSLRADVTVPAAQVEIQQPAPRIFLDQHAPIIDVNQIAPRVEFIQREPIVSVNQPKASVIINQQKPEVQIQSSKPVVSFAAAAPPNINVSQQEPLIKLFRSEPIVRISEFKGTPEIILQKSDSCVLNVKPMPAPILTISKGAKMASEFSQTTTQMTQTGLNSPKLIKKEEILIKKDSDGKTTKFEKRSDWLNEKPMSPKIKSGQF</sequence>
<accession>A0AAN7YPK0</accession>
<feature type="compositionally biased region" description="Basic and acidic residues" evidence="1">
    <location>
        <begin position="269"/>
        <end position="284"/>
    </location>
</feature>
<gene>
    <name evidence="2" type="ORF">RB653_001853</name>
</gene>
<keyword evidence="3" id="KW-1185">Reference proteome</keyword>
<dbReference type="EMBL" id="JAVFKY010000004">
    <property type="protein sequence ID" value="KAK5576916.1"/>
    <property type="molecule type" value="Genomic_DNA"/>
</dbReference>
<feature type="region of interest" description="Disordered" evidence="1">
    <location>
        <begin position="269"/>
        <end position="297"/>
    </location>
</feature>
<evidence type="ECO:0000313" key="3">
    <source>
        <dbReference type="Proteomes" id="UP001344447"/>
    </source>
</evidence>
<proteinExistence type="predicted"/>
<name>A0AAN7YPK0_9MYCE</name>
<dbReference type="Proteomes" id="UP001344447">
    <property type="component" value="Unassembled WGS sequence"/>
</dbReference>
<organism evidence="2 3">
    <name type="scientific">Dictyostelium firmibasis</name>
    <dbReference type="NCBI Taxonomy" id="79012"/>
    <lineage>
        <taxon>Eukaryota</taxon>
        <taxon>Amoebozoa</taxon>
        <taxon>Evosea</taxon>
        <taxon>Eumycetozoa</taxon>
        <taxon>Dictyostelia</taxon>
        <taxon>Dictyosteliales</taxon>
        <taxon>Dictyosteliaceae</taxon>
        <taxon>Dictyostelium</taxon>
    </lineage>
</organism>
<evidence type="ECO:0000313" key="2">
    <source>
        <dbReference type="EMBL" id="KAK5576916.1"/>
    </source>
</evidence>
<comment type="caution">
    <text evidence="2">The sequence shown here is derived from an EMBL/GenBank/DDBJ whole genome shotgun (WGS) entry which is preliminary data.</text>
</comment>
<dbReference type="AlphaFoldDB" id="A0AAN7YPK0"/>
<protein>
    <submittedName>
        <fullName evidence="2">Uncharacterized protein</fullName>
    </submittedName>
</protein>
<reference evidence="2 3" key="1">
    <citation type="submission" date="2023-11" db="EMBL/GenBank/DDBJ databases">
        <title>Dfirmibasis_genome.</title>
        <authorList>
            <person name="Edelbroek B."/>
            <person name="Kjellin J."/>
            <person name="Jerlstrom-Hultqvist J."/>
            <person name="Soderbom F."/>
        </authorList>
    </citation>
    <scope>NUCLEOTIDE SEQUENCE [LARGE SCALE GENOMIC DNA]</scope>
    <source>
        <strain evidence="2 3">TNS-C-14</strain>
    </source>
</reference>
<evidence type="ECO:0000256" key="1">
    <source>
        <dbReference type="SAM" id="MobiDB-lite"/>
    </source>
</evidence>